<evidence type="ECO:0000256" key="8">
    <source>
        <dbReference type="SAM" id="SignalP"/>
    </source>
</evidence>
<feature type="chain" id="PRO_5046791763" evidence="8">
    <location>
        <begin position="22"/>
        <end position="372"/>
    </location>
</feature>
<evidence type="ECO:0000259" key="9">
    <source>
        <dbReference type="Pfam" id="PF05504"/>
    </source>
</evidence>
<feature type="domain" description="Spore germination protein N-terminal" evidence="10">
    <location>
        <begin position="22"/>
        <end position="188"/>
    </location>
</feature>
<evidence type="ECO:0000256" key="4">
    <source>
        <dbReference type="ARBA" id="ARBA00022729"/>
    </source>
</evidence>
<feature type="signal peptide" evidence="8">
    <location>
        <begin position="1"/>
        <end position="21"/>
    </location>
</feature>
<dbReference type="PROSITE" id="PS51257">
    <property type="entry name" value="PROKAR_LIPOPROTEIN"/>
    <property type="match status" value="1"/>
</dbReference>
<gene>
    <name evidence="11" type="ORF">ACFO1S_11300</name>
</gene>
<reference evidence="12" key="1">
    <citation type="journal article" date="2019" name="Int. J. Syst. Evol. Microbiol.">
        <title>The Global Catalogue of Microorganisms (GCM) 10K type strain sequencing project: providing services to taxonomists for standard genome sequencing and annotation.</title>
        <authorList>
            <consortium name="The Broad Institute Genomics Platform"/>
            <consortium name="The Broad Institute Genome Sequencing Center for Infectious Disease"/>
            <person name="Wu L."/>
            <person name="Ma J."/>
        </authorList>
    </citation>
    <scope>NUCLEOTIDE SEQUENCE [LARGE SCALE GENOMIC DNA]</scope>
    <source>
        <strain evidence="12">CGMCC 4.1641</strain>
    </source>
</reference>
<dbReference type="RefSeq" id="WP_204605761.1">
    <property type="nucleotide sequence ID" value="NZ_JBHSED010000017.1"/>
</dbReference>
<accession>A0ABV8SA23</accession>
<keyword evidence="7" id="KW-0449">Lipoprotein</keyword>
<proteinExistence type="inferred from homology"/>
<dbReference type="Pfam" id="PF25198">
    <property type="entry name" value="Spore_GerAC_N"/>
    <property type="match status" value="1"/>
</dbReference>
<protein>
    <submittedName>
        <fullName evidence="11">Ger(X)C family spore germination C-terminal domain-containing protein</fullName>
    </submittedName>
</protein>
<name>A0ABV8SA23_9BACL</name>
<evidence type="ECO:0000259" key="10">
    <source>
        <dbReference type="Pfam" id="PF25198"/>
    </source>
</evidence>
<dbReference type="Gene3D" id="3.30.300.210">
    <property type="entry name" value="Nutrient germinant receptor protein C, domain 3"/>
    <property type="match status" value="1"/>
</dbReference>
<dbReference type="Pfam" id="PF05504">
    <property type="entry name" value="Spore_GerAC"/>
    <property type="match status" value="1"/>
</dbReference>
<dbReference type="Proteomes" id="UP001595755">
    <property type="component" value="Unassembled WGS sequence"/>
</dbReference>
<evidence type="ECO:0000313" key="12">
    <source>
        <dbReference type="Proteomes" id="UP001595755"/>
    </source>
</evidence>
<comment type="similarity">
    <text evidence="2">Belongs to the GerABKC lipoprotein family.</text>
</comment>
<dbReference type="EMBL" id="JBHSED010000017">
    <property type="protein sequence ID" value="MFC4304025.1"/>
    <property type="molecule type" value="Genomic_DNA"/>
</dbReference>
<dbReference type="InterPro" id="IPR038501">
    <property type="entry name" value="Spore_GerAC_C_sf"/>
</dbReference>
<dbReference type="InterPro" id="IPR057336">
    <property type="entry name" value="GerAC_N"/>
</dbReference>
<comment type="caution">
    <text evidence="11">The sequence shown here is derived from an EMBL/GenBank/DDBJ whole genome shotgun (WGS) entry which is preliminary data.</text>
</comment>
<evidence type="ECO:0000313" key="11">
    <source>
        <dbReference type="EMBL" id="MFC4304025.1"/>
    </source>
</evidence>
<keyword evidence="4 8" id="KW-0732">Signal</keyword>
<keyword evidence="6" id="KW-0564">Palmitate</keyword>
<dbReference type="InterPro" id="IPR046953">
    <property type="entry name" value="Spore_GerAC-like_C"/>
</dbReference>
<comment type="subcellular location">
    <subcellularLocation>
        <location evidence="1">Membrane</location>
        <topology evidence="1">Lipid-anchor</topology>
    </subcellularLocation>
</comment>
<dbReference type="InterPro" id="IPR008844">
    <property type="entry name" value="Spore_GerAC-like"/>
</dbReference>
<evidence type="ECO:0000256" key="7">
    <source>
        <dbReference type="ARBA" id="ARBA00023288"/>
    </source>
</evidence>
<feature type="domain" description="Spore germination GerAC-like C-terminal" evidence="9">
    <location>
        <begin position="198"/>
        <end position="369"/>
    </location>
</feature>
<evidence type="ECO:0000256" key="5">
    <source>
        <dbReference type="ARBA" id="ARBA00023136"/>
    </source>
</evidence>
<keyword evidence="12" id="KW-1185">Reference proteome</keyword>
<keyword evidence="3" id="KW-0309">Germination</keyword>
<organism evidence="11 12">
    <name type="scientific">Cohnella boryungensis</name>
    <dbReference type="NCBI Taxonomy" id="768479"/>
    <lineage>
        <taxon>Bacteria</taxon>
        <taxon>Bacillati</taxon>
        <taxon>Bacillota</taxon>
        <taxon>Bacilli</taxon>
        <taxon>Bacillales</taxon>
        <taxon>Paenibacillaceae</taxon>
        <taxon>Cohnella</taxon>
    </lineage>
</organism>
<keyword evidence="5" id="KW-0472">Membrane</keyword>
<dbReference type="PANTHER" id="PTHR35789:SF1">
    <property type="entry name" value="SPORE GERMINATION PROTEIN B3"/>
    <property type="match status" value="1"/>
</dbReference>
<evidence type="ECO:0000256" key="2">
    <source>
        <dbReference type="ARBA" id="ARBA00007886"/>
    </source>
</evidence>
<evidence type="ECO:0000256" key="1">
    <source>
        <dbReference type="ARBA" id="ARBA00004635"/>
    </source>
</evidence>
<sequence length="372" mass="41934">MRTPGKLAFLVAILLALTACNDRLDLENATIPLALGIDLDENEQLVMYTSSPVFIKNSQNKSLETKTKALAPRQSRASQGAEMSGLLTGKNYQVIVVGGRLLKHKEWYSLLDVLFRDTKNTTTDRMIYYKGSLDNIMDKKDPDQPILPLLLRSMVDSKSKRSETVLTTVQELHRQVYEKGVTLSISEIDLQEGSIVMKGTALLDNDGVYVMSLNAQETGMFRILKKEAHSGINFSYRLPGIPKTGHFNTNVLSFSTAGTKVKIKTSYLDDRFIFDIKITLPASLSELMFPHDIREQAKELGKKLSYLAQEQFAELIKQFQQRRIDPIGLGIYARAYEYKQFKKVQDRWADAFAEAKVNVKVDVKVKATGPVR</sequence>
<evidence type="ECO:0000256" key="3">
    <source>
        <dbReference type="ARBA" id="ARBA00022544"/>
    </source>
</evidence>
<evidence type="ECO:0000256" key="6">
    <source>
        <dbReference type="ARBA" id="ARBA00023139"/>
    </source>
</evidence>
<dbReference type="PANTHER" id="PTHR35789">
    <property type="entry name" value="SPORE GERMINATION PROTEIN B3"/>
    <property type="match status" value="1"/>
</dbReference>